<protein>
    <submittedName>
        <fullName evidence="1">Uncharacterized protein</fullName>
    </submittedName>
</protein>
<sequence length="38" mass="3965">MARVRTGVIATHTAKEVSDENAAKSGTNVVIISVPGRK</sequence>
<proteinExistence type="predicted"/>
<evidence type="ECO:0000313" key="1">
    <source>
        <dbReference type="EMBL" id="MPN41319.1"/>
    </source>
</evidence>
<organism evidence="1">
    <name type="scientific">bioreactor metagenome</name>
    <dbReference type="NCBI Taxonomy" id="1076179"/>
    <lineage>
        <taxon>unclassified sequences</taxon>
        <taxon>metagenomes</taxon>
        <taxon>ecological metagenomes</taxon>
    </lineage>
</organism>
<reference evidence="1" key="1">
    <citation type="submission" date="2019-08" db="EMBL/GenBank/DDBJ databases">
        <authorList>
            <person name="Kucharzyk K."/>
            <person name="Murdoch R.W."/>
            <person name="Higgins S."/>
            <person name="Loffler F."/>
        </authorList>
    </citation>
    <scope>NUCLEOTIDE SEQUENCE</scope>
</reference>
<comment type="caution">
    <text evidence="1">The sequence shown here is derived from an EMBL/GenBank/DDBJ whole genome shotgun (WGS) entry which is preliminary data.</text>
</comment>
<name>A0A645HSY5_9ZZZZ</name>
<accession>A0A645HSY5</accession>
<dbReference type="EMBL" id="VSSQ01098287">
    <property type="protein sequence ID" value="MPN41319.1"/>
    <property type="molecule type" value="Genomic_DNA"/>
</dbReference>
<gene>
    <name evidence="1" type="ORF">SDC9_188862</name>
</gene>
<dbReference type="AlphaFoldDB" id="A0A645HSY5"/>